<evidence type="ECO:0000313" key="4">
    <source>
        <dbReference type="EMBL" id="MBU5483950.1"/>
    </source>
</evidence>
<dbReference type="Proteomes" id="UP000726170">
    <property type="component" value="Unassembled WGS sequence"/>
</dbReference>
<organism evidence="4 5">
    <name type="scientific">Clostridium mobile</name>
    <dbReference type="NCBI Taxonomy" id="2841512"/>
    <lineage>
        <taxon>Bacteria</taxon>
        <taxon>Bacillati</taxon>
        <taxon>Bacillota</taxon>
        <taxon>Clostridia</taxon>
        <taxon>Eubacteriales</taxon>
        <taxon>Clostridiaceae</taxon>
        <taxon>Clostridium</taxon>
    </lineage>
</organism>
<reference evidence="4 5" key="1">
    <citation type="submission" date="2021-06" db="EMBL/GenBank/DDBJ databases">
        <authorList>
            <person name="Sun Q."/>
            <person name="Li D."/>
        </authorList>
    </citation>
    <scope>NUCLEOTIDE SEQUENCE [LARGE SCALE GENOMIC DNA]</scope>
    <source>
        <strain evidence="4 5">MSJ-11</strain>
    </source>
</reference>
<dbReference type="PROSITE" id="PS50111">
    <property type="entry name" value="CHEMOTAXIS_TRANSDUC_2"/>
    <property type="match status" value="1"/>
</dbReference>
<comment type="caution">
    <text evidence="4">The sequence shown here is derived from an EMBL/GenBank/DDBJ whole genome shotgun (WGS) entry which is preliminary data.</text>
</comment>
<dbReference type="SMART" id="SM00283">
    <property type="entry name" value="MA"/>
    <property type="match status" value="1"/>
</dbReference>
<sequence>MIHVNTLNYIKDLAEVQLTHVINQGIFGIMEGDDITWQISSNSFNIEEFKIGKKVDRNNVILRASHEKKIITENISKAVYGTRLKITAIPIINDEDESVGTFYMIIPIIHHLENAFKYFAPIINEMFTEGAYITITDKKEVLQKYATEKFDIPEVGPGFDITDDANIAECLRTGKNKRFDFDSFEYGKPIRVLVSPYFDEESNESSGVVMVTRAKETEINLRNMSNSMKNSLSNIAATVEELAASASEIHINEQALSENIKEITKLSEQINEVSNFIHQIANQTKMLGLNASIEAARAGDLGKGFGVVANEIRNLSEQSKITISKINKLTDDIISKVEESNQKSQSSLASSQEQAAATQEVSATIEKITSLSEELNEIANRI</sequence>
<gene>
    <name evidence="4" type="ORF">KQI86_06380</name>
</gene>
<evidence type="ECO:0000259" key="3">
    <source>
        <dbReference type="PROSITE" id="PS50111"/>
    </source>
</evidence>
<feature type="domain" description="Methyl-accepting transducer" evidence="3">
    <location>
        <begin position="238"/>
        <end position="382"/>
    </location>
</feature>
<proteinExistence type="predicted"/>
<dbReference type="PANTHER" id="PTHR32089:SF112">
    <property type="entry name" value="LYSOZYME-LIKE PROTEIN-RELATED"/>
    <property type="match status" value="1"/>
</dbReference>
<dbReference type="Pfam" id="PF00015">
    <property type="entry name" value="MCPsignal"/>
    <property type="match status" value="1"/>
</dbReference>
<evidence type="ECO:0000256" key="1">
    <source>
        <dbReference type="ARBA" id="ARBA00023224"/>
    </source>
</evidence>
<keyword evidence="5" id="KW-1185">Reference proteome</keyword>
<evidence type="ECO:0000313" key="5">
    <source>
        <dbReference type="Proteomes" id="UP000726170"/>
    </source>
</evidence>
<protein>
    <submittedName>
        <fullName evidence="4">Methyl-accepting chemotaxis protein</fullName>
    </submittedName>
</protein>
<keyword evidence="1 2" id="KW-0807">Transducer</keyword>
<name>A0ABS6EG24_9CLOT</name>
<dbReference type="RefSeq" id="WP_216438450.1">
    <property type="nucleotide sequence ID" value="NZ_JAHLQF010000002.1"/>
</dbReference>
<dbReference type="EMBL" id="JAHLQF010000002">
    <property type="protein sequence ID" value="MBU5483950.1"/>
    <property type="molecule type" value="Genomic_DNA"/>
</dbReference>
<dbReference type="InterPro" id="IPR004089">
    <property type="entry name" value="MCPsignal_dom"/>
</dbReference>
<dbReference type="PANTHER" id="PTHR32089">
    <property type="entry name" value="METHYL-ACCEPTING CHEMOTAXIS PROTEIN MCPB"/>
    <property type="match status" value="1"/>
</dbReference>
<evidence type="ECO:0000256" key="2">
    <source>
        <dbReference type="PROSITE-ProRule" id="PRU00284"/>
    </source>
</evidence>
<accession>A0ABS6EG24</accession>